<dbReference type="GO" id="GO:0006508">
    <property type="term" value="P:proteolysis"/>
    <property type="evidence" value="ECO:0007669"/>
    <property type="project" value="UniProtKB-KW"/>
</dbReference>
<dbReference type="SUPFAM" id="SSF53187">
    <property type="entry name" value="Zn-dependent exopeptidases"/>
    <property type="match status" value="1"/>
</dbReference>
<organism evidence="9 10">
    <name type="scientific">Candidatus Collierbacteria bacterium GW2011_GWB2_44_22</name>
    <dbReference type="NCBI Taxonomy" id="1618387"/>
    <lineage>
        <taxon>Bacteria</taxon>
        <taxon>Candidatus Collieribacteriota</taxon>
    </lineage>
</organism>
<protein>
    <submittedName>
        <fullName evidence="9">Peptidase M14 carboxypeptidase A</fullName>
    </submittedName>
</protein>
<feature type="domain" description="Peptidase M14" evidence="8">
    <location>
        <begin position="21"/>
        <end position="271"/>
    </location>
</feature>
<dbReference type="PROSITE" id="PS52035">
    <property type="entry name" value="PEPTIDASE_M14"/>
    <property type="match status" value="1"/>
</dbReference>
<name>A0A0G1K638_9BACT</name>
<dbReference type="PANTHER" id="PTHR11705:SF143">
    <property type="entry name" value="SLL0236 PROTEIN"/>
    <property type="match status" value="1"/>
</dbReference>
<evidence type="ECO:0000259" key="8">
    <source>
        <dbReference type="PROSITE" id="PS52035"/>
    </source>
</evidence>
<dbReference type="Gene3D" id="3.40.630.10">
    <property type="entry name" value="Zn peptidases"/>
    <property type="match status" value="1"/>
</dbReference>
<evidence type="ECO:0000256" key="7">
    <source>
        <dbReference type="PROSITE-ProRule" id="PRU01379"/>
    </source>
</evidence>
<dbReference type="EMBL" id="LCIH01000008">
    <property type="protein sequence ID" value="KKT51797.1"/>
    <property type="molecule type" value="Genomic_DNA"/>
</dbReference>
<keyword evidence="9" id="KW-0121">Carboxypeptidase</keyword>
<accession>A0A0G1K638</accession>
<keyword evidence="6" id="KW-0482">Metalloprotease</keyword>
<dbReference type="PANTHER" id="PTHR11705">
    <property type="entry name" value="PROTEASE FAMILY M14 CARBOXYPEPTIDASE A,B"/>
    <property type="match status" value="1"/>
</dbReference>
<evidence type="ECO:0000256" key="5">
    <source>
        <dbReference type="ARBA" id="ARBA00022833"/>
    </source>
</evidence>
<sequence>MNKILVILILVLVFLIYKSGTHETQPNLNISISSIEIPSNWLTASTYPVTLATLPSGRQIQLYKFGEGSITLLIVGNIHGGYESNAYLITENILSAFSNGEIIIPENVSIYVIPTMNPDGLSNGQSLAGRFNGQGVDLNRNWDYEWKSSVIFHGESVKAGSAPFSEIETQTVGALALQLKPTVTVFFHCCWGMGTTFANDLANDAGTALANGSGYQLLTGLSGENGEARDWFQIQGLPAIEHEFPAWTESLDTDWANNLPGLIALLDWISQ</sequence>
<keyword evidence="5" id="KW-0862">Zinc</keyword>
<evidence type="ECO:0000256" key="3">
    <source>
        <dbReference type="ARBA" id="ARBA00022670"/>
    </source>
</evidence>
<comment type="caution">
    <text evidence="9">The sequence shown here is derived from an EMBL/GenBank/DDBJ whole genome shotgun (WGS) entry which is preliminary data.</text>
</comment>
<comment type="caution">
    <text evidence="7">Lacks conserved residue(s) required for the propagation of feature annotation.</text>
</comment>
<dbReference type="GO" id="GO:0005615">
    <property type="term" value="C:extracellular space"/>
    <property type="evidence" value="ECO:0007669"/>
    <property type="project" value="TreeGrafter"/>
</dbReference>
<evidence type="ECO:0000313" key="9">
    <source>
        <dbReference type="EMBL" id="KKT51797.1"/>
    </source>
</evidence>
<evidence type="ECO:0000256" key="2">
    <source>
        <dbReference type="ARBA" id="ARBA00005988"/>
    </source>
</evidence>
<dbReference type="SMART" id="SM00631">
    <property type="entry name" value="Zn_pept"/>
    <property type="match status" value="1"/>
</dbReference>
<evidence type="ECO:0000313" key="10">
    <source>
        <dbReference type="Proteomes" id="UP000034006"/>
    </source>
</evidence>
<keyword evidence="3" id="KW-0645">Protease</keyword>
<comment type="similarity">
    <text evidence="2 7">Belongs to the peptidase M14 family.</text>
</comment>
<comment type="cofactor">
    <cofactor evidence="1">
        <name>Zn(2+)</name>
        <dbReference type="ChEBI" id="CHEBI:29105"/>
    </cofactor>
</comment>
<proteinExistence type="inferred from homology"/>
<dbReference type="Pfam" id="PF00246">
    <property type="entry name" value="Peptidase_M14"/>
    <property type="match status" value="1"/>
</dbReference>
<dbReference type="GO" id="GO:0004181">
    <property type="term" value="F:metallocarboxypeptidase activity"/>
    <property type="evidence" value="ECO:0007669"/>
    <property type="project" value="InterPro"/>
</dbReference>
<dbReference type="GO" id="GO:0008270">
    <property type="term" value="F:zinc ion binding"/>
    <property type="evidence" value="ECO:0007669"/>
    <property type="project" value="InterPro"/>
</dbReference>
<reference evidence="9 10" key="1">
    <citation type="journal article" date="2015" name="Nature">
        <title>rRNA introns, odd ribosomes, and small enigmatic genomes across a large radiation of phyla.</title>
        <authorList>
            <person name="Brown C.T."/>
            <person name="Hug L.A."/>
            <person name="Thomas B.C."/>
            <person name="Sharon I."/>
            <person name="Castelle C.J."/>
            <person name="Singh A."/>
            <person name="Wilkins M.J."/>
            <person name="Williams K.H."/>
            <person name="Banfield J.F."/>
        </authorList>
    </citation>
    <scope>NUCLEOTIDE SEQUENCE [LARGE SCALE GENOMIC DNA]</scope>
</reference>
<evidence type="ECO:0000256" key="1">
    <source>
        <dbReference type="ARBA" id="ARBA00001947"/>
    </source>
</evidence>
<evidence type="ECO:0000256" key="4">
    <source>
        <dbReference type="ARBA" id="ARBA00022801"/>
    </source>
</evidence>
<gene>
    <name evidence="9" type="ORF">UW44_C0008G0119</name>
</gene>
<evidence type="ECO:0000256" key="6">
    <source>
        <dbReference type="ARBA" id="ARBA00023049"/>
    </source>
</evidence>
<dbReference type="STRING" id="1618387.UW44_C0008G0119"/>
<keyword evidence="4" id="KW-0378">Hydrolase</keyword>
<dbReference type="AlphaFoldDB" id="A0A0G1K638"/>
<dbReference type="Proteomes" id="UP000034006">
    <property type="component" value="Unassembled WGS sequence"/>
</dbReference>
<dbReference type="CDD" id="cd00596">
    <property type="entry name" value="Peptidase_M14_like"/>
    <property type="match status" value="1"/>
</dbReference>
<dbReference type="InterPro" id="IPR000834">
    <property type="entry name" value="Peptidase_M14"/>
</dbReference>